<dbReference type="EMBL" id="CP144745">
    <property type="protein sequence ID" value="WVZ51519.1"/>
    <property type="molecule type" value="Genomic_DNA"/>
</dbReference>
<dbReference type="EMBL" id="CP144745">
    <property type="protein sequence ID" value="WVZ51516.1"/>
    <property type="molecule type" value="Genomic_DNA"/>
</dbReference>
<feature type="domain" description="DUF4371" evidence="1">
    <location>
        <begin position="1"/>
        <end position="111"/>
    </location>
</feature>
<organism evidence="2 3">
    <name type="scientific">Paspalum notatum var. saurae</name>
    <dbReference type="NCBI Taxonomy" id="547442"/>
    <lineage>
        <taxon>Eukaryota</taxon>
        <taxon>Viridiplantae</taxon>
        <taxon>Streptophyta</taxon>
        <taxon>Embryophyta</taxon>
        <taxon>Tracheophyta</taxon>
        <taxon>Spermatophyta</taxon>
        <taxon>Magnoliopsida</taxon>
        <taxon>Liliopsida</taxon>
        <taxon>Poales</taxon>
        <taxon>Poaceae</taxon>
        <taxon>PACMAD clade</taxon>
        <taxon>Panicoideae</taxon>
        <taxon>Andropogonodae</taxon>
        <taxon>Paspaleae</taxon>
        <taxon>Paspalinae</taxon>
        <taxon>Paspalum</taxon>
    </lineage>
</organism>
<dbReference type="Proteomes" id="UP001341281">
    <property type="component" value="Chromosome 01"/>
</dbReference>
<gene>
    <name evidence="2" type="ORF">U9M48_002660</name>
</gene>
<sequence>MTSGTIQKEIASCCTEAVTKVIKEEMDGCLFSILVDESRDISIKEQMAIVVRYVNKKGQVIERFLGIKHETTSEALKMAVVQVLSAHGLTIAQLRGQGYDGASNMRGEFNGVQKLIRDENPYAFYIHCFAH</sequence>
<accession>A0AAQ3PLE5</accession>
<keyword evidence="3" id="KW-1185">Reference proteome</keyword>
<dbReference type="Pfam" id="PF14291">
    <property type="entry name" value="DUF4371"/>
    <property type="match status" value="1"/>
</dbReference>
<name>A0AAQ3PLE5_PASNO</name>
<protein>
    <recommendedName>
        <fullName evidence="1">DUF4371 domain-containing protein</fullName>
    </recommendedName>
</protein>
<dbReference type="InterPro" id="IPR025398">
    <property type="entry name" value="DUF4371"/>
</dbReference>
<dbReference type="AlphaFoldDB" id="A0AAQ3PLE5"/>
<proteinExistence type="predicted"/>
<evidence type="ECO:0000313" key="2">
    <source>
        <dbReference type="EMBL" id="WVZ51519.1"/>
    </source>
</evidence>
<evidence type="ECO:0000259" key="1">
    <source>
        <dbReference type="Pfam" id="PF14291"/>
    </source>
</evidence>
<dbReference type="PANTHER" id="PTHR45749">
    <property type="match status" value="1"/>
</dbReference>
<evidence type="ECO:0000313" key="3">
    <source>
        <dbReference type="Proteomes" id="UP001341281"/>
    </source>
</evidence>
<dbReference type="PANTHER" id="PTHR45749:SF22">
    <property type="entry name" value="TTF-TYPE DOMAIN-CONTAINING PROTEIN"/>
    <property type="match status" value="1"/>
</dbReference>
<reference evidence="2 3" key="1">
    <citation type="submission" date="2024-02" db="EMBL/GenBank/DDBJ databases">
        <title>High-quality chromosome-scale genome assembly of Pensacola bahiagrass (Paspalum notatum Flugge var. saurae).</title>
        <authorList>
            <person name="Vega J.M."/>
            <person name="Podio M."/>
            <person name="Orjuela J."/>
            <person name="Siena L.A."/>
            <person name="Pessino S.C."/>
            <person name="Combes M.C."/>
            <person name="Mariac C."/>
            <person name="Albertini E."/>
            <person name="Pupilli F."/>
            <person name="Ortiz J.P.A."/>
            <person name="Leblanc O."/>
        </authorList>
    </citation>
    <scope>NUCLEOTIDE SEQUENCE [LARGE SCALE GENOMIC DNA]</scope>
    <source>
        <strain evidence="2">R1</strain>
        <tissue evidence="2">Leaf</tissue>
    </source>
</reference>